<sequence>MIQLLFTNNPTLHVSTGVLCRARVFHRDVKLKWPKRVKNGPWAVVYIRTDMTACEEDFKGKVGSMLLFWSAGMIE</sequence>
<reference evidence="1 2" key="1">
    <citation type="journal article" date="2022" name="Nat. Ecol. Evol.">
        <title>A masculinizing supergene underlies an exaggerated male reproductive morph in a spider.</title>
        <authorList>
            <person name="Hendrickx F."/>
            <person name="De Corte Z."/>
            <person name="Sonet G."/>
            <person name="Van Belleghem S.M."/>
            <person name="Kostlbacher S."/>
            <person name="Vangestel C."/>
        </authorList>
    </citation>
    <scope>NUCLEOTIDE SEQUENCE [LARGE SCALE GENOMIC DNA]</scope>
    <source>
        <strain evidence="1">W744_W776</strain>
    </source>
</reference>
<dbReference type="AlphaFoldDB" id="A0AAV6V0W7"/>
<gene>
    <name evidence="1" type="ORF">JTE90_026684</name>
</gene>
<evidence type="ECO:0000313" key="1">
    <source>
        <dbReference type="EMBL" id="KAG8190114.1"/>
    </source>
</evidence>
<comment type="caution">
    <text evidence="1">The sequence shown here is derived from an EMBL/GenBank/DDBJ whole genome shotgun (WGS) entry which is preliminary data.</text>
</comment>
<dbReference type="Proteomes" id="UP000827092">
    <property type="component" value="Unassembled WGS sequence"/>
</dbReference>
<organism evidence="1 2">
    <name type="scientific">Oedothorax gibbosus</name>
    <dbReference type="NCBI Taxonomy" id="931172"/>
    <lineage>
        <taxon>Eukaryota</taxon>
        <taxon>Metazoa</taxon>
        <taxon>Ecdysozoa</taxon>
        <taxon>Arthropoda</taxon>
        <taxon>Chelicerata</taxon>
        <taxon>Arachnida</taxon>
        <taxon>Araneae</taxon>
        <taxon>Araneomorphae</taxon>
        <taxon>Entelegynae</taxon>
        <taxon>Araneoidea</taxon>
        <taxon>Linyphiidae</taxon>
        <taxon>Erigoninae</taxon>
        <taxon>Oedothorax</taxon>
    </lineage>
</organism>
<protein>
    <submittedName>
        <fullName evidence="1">Uncharacterized protein</fullName>
    </submittedName>
</protein>
<evidence type="ECO:0000313" key="2">
    <source>
        <dbReference type="Proteomes" id="UP000827092"/>
    </source>
</evidence>
<proteinExistence type="predicted"/>
<accession>A0AAV6V0W7</accession>
<name>A0AAV6V0W7_9ARAC</name>
<dbReference type="EMBL" id="JAFNEN010000193">
    <property type="protein sequence ID" value="KAG8190114.1"/>
    <property type="molecule type" value="Genomic_DNA"/>
</dbReference>
<keyword evidence="2" id="KW-1185">Reference proteome</keyword>